<feature type="chain" id="PRO_5042078234" evidence="2">
    <location>
        <begin position="19"/>
        <end position="186"/>
    </location>
</feature>
<evidence type="ECO:0000313" key="4">
    <source>
        <dbReference type="Proteomes" id="UP000243626"/>
    </source>
</evidence>
<dbReference type="PROSITE" id="PS51257">
    <property type="entry name" value="PROKAR_LIPOPROTEIN"/>
    <property type="match status" value="1"/>
</dbReference>
<organism evidence="3 4">
    <name type="scientific">Nosocomiicoccus massiliensis</name>
    <dbReference type="NCBI Taxonomy" id="1232430"/>
    <lineage>
        <taxon>Bacteria</taxon>
        <taxon>Bacillati</taxon>
        <taxon>Bacillota</taxon>
        <taxon>Bacilli</taxon>
        <taxon>Bacillales</taxon>
        <taxon>Staphylococcaceae</taxon>
        <taxon>Nosocomiicoccus</taxon>
    </lineage>
</organism>
<dbReference type="Gene3D" id="3.30.1830.10">
    <property type="entry name" value="YehR-like"/>
    <property type="match status" value="1"/>
</dbReference>
<evidence type="ECO:0000256" key="1">
    <source>
        <dbReference type="SAM" id="MobiDB-lite"/>
    </source>
</evidence>
<dbReference type="InterPro" id="IPR036699">
    <property type="entry name" value="YehR-like_sf"/>
</dbReference>
<proteinExistence type="predicted"/>
<dbReference type="RefSeq" id="WP_068130964.1">
    <property type="nucleotide sequence ID" value="NZ_CP136964.1"/>
</dbReference>
<keyword evidence="2" id="KW-0732">Signal</keyword>
<protein>
    <submittedName>
        <fullName evidence="3">DUF1307 domain-containing protein</fullName>
    </submittedName>
</protein>
<sequence>MKKLFSIFLSLAVLVTLAACSNDDNSEEVKSAKQQEPVENKEETSEPKEEESETKEETVTYEKEEQGILVTVDLIHKGEELIRQVTTTKADYEAINVSNKDEAKQRFEDIDAFEAYEGEEGLNYDVEFKDDHFIETIEVEYSKISPEKLNELVRPAEDNKTGEIQKISLDLTIKELEQAGFKLKEK</sequence>
<name>A0AAF0YLH9_9STAP</name>
<dbReference type="InterPro" id="IPR009736">
    <property type="entry name" value="DUF1307"/>
</dbReference>
<dbReference type="Pfam" id="PF06998">
    <property type="entry name" value="DUF1307"/>
    <property type="match status" value="1"/>
</dbReference>
<dbReference type="Proteomes" id="UP000243626">
    <property type="component" value="Chromosome"/>
</dbReference>
<accession>A0AAF0YLH9</accession>
<feature type="compositionally biased region" description="Basic and acidic residues" evidence="1">
    <location>
        <begin position="27"/>
        <end position="47"/>
    </location>
</feature>
<feature type="region of interest" description="Disordered" evidence="1">
    <location>
        <begin position="23"/>
        <end position="62"/>
    </location>
</feature>
<dbReference type="KEGG" id="nmy:CJ229_005950"/>
<gene>
    <name evidence="3" type="ORF">CJ229_005950</name>
</gene>
<feature type="signal peptide" evidence="2">
    <location>
        <begin position="1"/>
        <end position="18"/>
    </location>
</feature>
<keyword evidence="4" id="KW-1185">Reference proteome</keyword>
<dbReference type="EMBL" id="CP136964">
    <property type="protein sequence ID" value="WOS95634.1"/>
    <property type="molecule type" value="Genomic_DNA"/>
</dbReference>
<evidence type="ECO:0000256" key="2">
    <source>
        <dbReference type="SAM" id="SignalP"/>
    </source>
</evidence>
<dbReference type="SUPFAM" id="SSF160704">
    <property type="entry name" value="YehR-like"/>
    <property type="match status" value="1"/>
</dbReference>
<reference evidence="4" key="1">
    <citation type="submission" date="2017-09" db="EMBL/GenBank/DDBJ databases">
        <title>Bacterial strain isolated from the female urinary microbiota.</title>
        <authorList>
            <person name="Thomas-White K."/>
            <person name="Kumar N."/>
            <person name="Forster S."/>
            <person name="Putonti C."/>
            <person name="Lawley T."/>
            <person name="Wolfe A.J."/>
        </authorList>
    </citation>
    <scope>NUCLEOTIDE SEQUENCE [LARGE SCALE GENOMIC DNA]</scope>
    <source>
        <strain evidence="4">UMB0959</strain>
    </source>
</reference>
<dbReference type="AlphaFoldDB" id="A0AAF0YLH9"/>
<evidence type="ECO:0000313" key="3">
    <source>
        <dbReference type="EMBL" id="WOS95634.1"/>
    </source>
</evidence>